<dbReference type="OrthoDB" id="256333at2759"/>
<dbReference type="InterPro" id="IPR013154">
    <property type="entry name" value="ADH-like_N"/>
</dbReference>
<dbReference type="InterPro" id="IPR050129">
    <property type="entry name" value="Zn_alcohol_dh"/>
</dbReference>
<dbReference type="InterPro" id="IPR013149">
    <property type="entry name" value="ADH-like_C"/>
</dbReference>
<comment type="cofactor">
    <cofactor evidence="4">
        <name>Zn(2+)</name>
        <dbReference type="ChEBI" id="CHEBI:29105"/>
    </cofactor>
</comment>
<evidence type="ECO:0000313" key="7">
    <source>
        <dbReference type="EMBL" id="KJR84269.1"/>
    </source>
</evidence>
<dbReference type="PANTHER" id="PTHR43401:SF2">
    <property type="entry name" value="L-THREONINE 3-DEHYDROGENASE"/>
    <property type="match status" value="1"/>
</dbReference>
<dbReference type="PANTHER" id="PTHR43401">
    <property type="entry name" value="L-THREONINE 3-DEHYDROGENASE"/>
    <property type="match status" value="1"/>
</dbReference>
<accession>A0A0F2M593</accession>
<evidence type="ECO:0000256" key="2">
    <source>
        <dbReference type="ARBA" id="ARBA00022833"/>
    </source>
</evidence>
<dbReference type="InterPro" id="IPR002328">
    <property type="entry name" value="ADH_Zn_CS"/>
</dbReference>
<dbReference type="RefSeq" id="XP_016586945.1">
    <property type="nucleotide sequence ID" value="XM_016736031.1"/>
</dbReference>
<keyword evidence="1 4" id="KW-0479">Metal-binding</keyword>
<dbReference type="InterPro" id="IPR036291">
    <property type="entry name" value="NAD(P)-bd_dom_sf"/>
</dbReference>
<comment type="caution">
    <text evidence="7">The sequence shown here is derived from an EMBL/GenBank/DDBJ whole genome shotgun (WGS) entry which is preliminary data.</text>
</comment>
<reference evidence="7 8" key="1">
    <citation type="journal article" date="2014" name="BMC Genomics">
        <title>Comparative genomics of the major fungal agents of human and animal Sporotrichosis: Sporothrix schenckii and Sporothrix brasiliensis.</title>
        <authorList>
            <person name="Teixeira M.M."/>
            <person name="de Almeida L.G."/>
            <person name="Kubitschek-Barreira P."/>
            <person name="Alves F.L."/>
            <person name="Kioshima E.S."/>
            <person name="Abadio A.K."/>
            <person name="Fernandes L."/>
            <person name="Derengowski L.S."/>
            <person name="Ferreira K.S."/>
            <person name="Souza R.C."/>
            <person name="Ruiz J.C."/>
            <person name="de Andrade N.C."/>
            <person name="Paes H.C."/>
            <person name="Nicola A.M."/>
            <person name="Albuquerque P."/>
            <person name="Gerber A.L."/>
            <person name="Martins V.P."/>
            <person name="Peconick L.D."/>
            <person name="Neto A.V."/>
            <person name="Chaucanez C.B."/>
            <person name="Silva P.A."/>
            <person name="Cunha O.L."/>
            <person name="de Oliveira F.F."/>
            <person name="dos Santos T.C."/>
            <person name="Barros A.L."/>
            <person name="Soares M.A."/>
            <person name="de Oliveira L.M."/>
            <person name="Marini M.M."/>
            <person name="Villalobos-Duno H."/>
            <person name="Cunha M.M."/>
            <person name="de Hoog S."/>
            <person name="da Silveira J.F."/>
            <person name="Henrissat B."/>
            <person name="Nino-Vega G.A."/>
            <person name="Cisalpino P.S."/>
            <person name="Mora-Montes H.M."/>
            <person name="Almeida S.R."/>
            <person name="Stajich J.E."/>
            <person name="Lopes-Bezerra L.M."/>
            <person name="Vasconcelos A.T."/>
            <person name="Felipe M.S."/>
        </authorList>
    </citation>
    <scope>NUCLEOTIDE SEQUENCE [LARGE SCALE GENOMIC DNA]</scope>
    <source>
        <strain evidence="7 8">1099-18</strain>
    </source>
</reference>
<keyword evidence="3" id="KW-0560">Oxidoreductase</keyword>
<dbReference type="GO" id="GO:0008270">
    <property type="term" value="F:zinc ion binding"/>
    <property type="evidence" value="ECO:0007669"/>
    <property type="project" value="InterPro"/>
</dbReference>
<sequence>MSLDKFNLPSSMRALEYASARNFSVVTKALPPVRPHDVLIKVKACGVCGTDVHIHHGEFGAVFPLVPGHETVGVVAAFGSAVSGFAVGDRVVADNSEVCASCHYCRRGQELFCERFVAHGVVVDGGFAEYAAYPAHRVFLLRSDTLTDADATLLEPAACAAHGLDRIAPAMGSTVLVLGAGPTGLVLAQMLRANGGCRTVLAAPPGPKLDVARSLQAADEFVELPRDAAASAQALAALRSDNPYGFDIVVEATGSAAILAQAIDYVAKAGTLVVYGVYNDADTVAFAPNKIFKDEITILGSFSQTHKFPAALDYLTRGRVAVTGIVNKTYRIEQWQECLDAMANKTVIKAAIVFD</sequence>
<dbReference type="SUPFAM" id="SSF50129">
    <property type="entry name" value="GroES-like"/>
    <property type="match status" value="1"/>
</dbReference>
<comment type="similarity">
    <text evidence="4">Belongs to the zinc-containing alcohol dehydrogenase family.</text>
</comment>
<evidence type="ECO:0000313" key="8">
    <source>
        <dbReference type="Proteomes" id="UP000033710"/>
    </source>
</evidence>
<dbReference type="KEGG" id="ssck:SPSK_09459"/>
<dbReference type="GO" id="GO:0016491">
    <property type="term" value="F:oxidoreductase activity"/>
    <property type="evidence" value="ECO:0007669"/>
    <property type="project" value="UniProtKB-KW"/>
</dbReference>
<proteinExistence type="inferred from homology"/>
<keyword evidence="2 4" id="KW-0862">Zinc</keyword>
<evidence type="ECO:0000259" key="6">
    <source>
        <dbReference type="Pfam" id="PF08240"/>
    </source>
</evidence>
<name>A0A0F2M593_SPOSC</name>
<dbReference type="SUPFAM" id="SSF51735">
    <property type="entry name" value="NAD(P)-binding Rossmann-fold domains"/>
    <property type="match status" value="1"/>
</dbReference>
<dbReference type="Gene3D" id="3.40.50.720">
    <property type="entry name" value="NAD(P)-binding Rossmann-like Domain"/>
    <property type="match status" value="1"/>
</dbReference>
<feature type="domain" description="Alcohol dehydrogenase-like C-terminal" evidence="5">
    <location>
        <begin position="182"/>
        <end position="315"/>
    </location>
</feature>
<dbReference type="Proteomes" id="UP000033710">
    <property type="component" value="Unassembled WGS sequence"/>
</dbReference>
<evidence type="ECO:0000256" key="3">
    <source>
        <dbReference type="ARBA" id="ARBA00023002"/>
    </source>
</evidence>
<organism evidence="7 8">
    <name type="scientific">Sporothrix schenckii 1099-18</name>
    <dbReference type="NCBI Taxonomy" id="1397361"/>
    <lineage>
        <taxon>Eukaryota</taxon>
        <taxon>Fungi</taxon>
        <taxon>Dikarya</taxon>
        <taxon>Ascomycota</taxon>
        <taxon>Pezizomycotina</taxon>
        <taxon>Sordariomycetes</taxon>
        <taxon>Sordariomycetidae</taxon>
        <taxon>Ophiostomatales</taxon>
        <taxon>Ophiostomataceae</taxon>
        <taxon>Sporothrix</taxon>
    </lineage>
</organism>
<evidence type="ECO:0000256" key="1">
    <source>
        <dbReference type="ARBA" id="ARBA00022723"/>
    </source>
</evidence>
<dbReference type="CDD" id="cd08234">
    <property type="entry name" value="threonine_DH_like"/>
    <property type="match status" value="1"/>
</dbReference>
<dbReference type="GeneID" id="27671308"/>
<protein>
    <submittedName>
        <fullName evidence="7">Alcohol dehydrogenase, zinc-containing</fullName>
    </submittedName>
</protein>
<gene>
    <name evidence="7" type="ORF">SPSK_09459</name>
</gene>
<dbReference type="AlphaFoldDB" id="A0A0F2M593"/>
<dbReference type="PROSITE" id="PS00059">
    <property type="entry name" value="ADH_ZINC"/>
    <property type="match status" value="1"/>
</dbReference>
<dbReference type="Pfam" id="PF00107">
    <property type="entry name" value="ADH_zinc_N"/>
    <property type="match status" value="1"/>
</dbReference>
<feature type="domain" description="Alcohol dehydrogenase-like N-terminal" evidence="6">
    <location>
        <begin position="35"/>
        <end position="141"/>
    </location>
</feature>
<dbReference type="VEuPathDB" id="FungiDB:SPSK_09459"/>
<evidence type="ECO:0000256" key="4">
    <source>
        <dbReference type="RuleBase" id="RU361277"/>
    </source>
</evidence>
<dbReference type="Gene3D" id="3.90.180.10">
    <property type="entry name" value="Medium-chain alcohol dehydrogenases, catalytic domain"/>
    <property type="match status" value="1"/>
</dbReference>
<dbReference type="EMBL" id="AXCR01000007">
    <property type="protein sequence ID" value="KJR84269.1"/>
    <property type="molecule type" value="Genomic_DNA"/>
</dbReference>
<dbReference type="InterPro" id="IPR011032">
    <property type="entry name" value="GroES-like_sf"/>
</dbReference>
<evidence type="ECO:0000259" key="5">
    <source>
        <dbReference type="Pfam" id="PF00107"/>
    </source>
</evidence>
<reference evidence="7 8" key="2">
    <citation type="journal article" date="2015" name="Eukaryot. Cell">
        <title>Asexual propagation of a virulent clone complex in a human and feline outbreak of sporotrichosis.</title>
        <authorList>
            <person name="Teixeira Mde M."/>
            <person name="Rodrigues A.M."/>
            <person name="Tsui C.K."/>
            <person name="de Almeida L.G."/>
            <person name="Van Diepeningen A.D."/>
            <person name="van den Ende B.G."/>
            <person name="Fernandes G.F."/>
            <person name="Kano R."/>
            <person name="Hamelin R.C."/>
            <person name="Lopes-Bezerra L.M."/>
            <person name="Vasconcelos A.T."/>
            <person name="de Hoog S."/>
            <person name="de Camargo Z.P."/>
            <person name="Felipe M.S."/>
        </authorList>
    </citation>
    <scope>NUCLEOTIDE SEQUENCE [LARGE SCALE GENOMIC DNA]</scope>
    <source>
        <strain evidence="7 8">1099-18</strain>
    </source>
</reference>
<dbReference type="Pfam" id="PF08240">
    <property type="entry name" value="ADH_N"/>
    <property type="match status" value="1"/>
</dbReference>